<comment type="caution">
    <text evidence="2">The sequence shown here is derived from an EMBL/GenBank/DDBJ whole genome shotgun (WGS) entry which is preliminary data.</text>
</comment>
<accession>A0A1E5GS63</accession>
<feature type="transmembrane region" description="Helical" evidence="1">
    <location>
        <begin position="228"/>
        <end position="251"/>
    </location>
</feature>
<dbReference type="Pfam" id="PF09586">
    <property type="entry name" value="YfhO"/>
    <property type="match status" value="1"/>
</dbReference>
<dbReference type="PANTHER" id="PTHR38454">
    <property type="entry name" value="INTEGRAL MEMBRANE PROTEIN-RELATED"/>
    <property type="match status" value="1"/>
</dbReference>
<keyword evidence="1" id="KW-0812">Transmembrane</keyword>
<gene>
    <name evidence="2" type="ORF">BCR23_08770</name>
</gene>
<feature type="transmembrane region" description="Helical" evidence="1">
    <location>
        <begin position="440"/>
        <end position="461"/>
    </location>
</feature>
<keyword evidence="1" id="KW-0472">Membrane</keyword>
<evidence type="ECO:0000313" key="3">
    <source>
        <dbReference type="Proteomes" id="UP000094764"/>
    </source>
</evidence>
<feature type="transmembrane region" description="Helical" evidence="1">
    <location>
        <begin position="42"/>
        <end position="60"/>
    </location>
</feature>
<feature type="transmembrane region" description="Helical" evidence="1">
    <location>
        <begin position="189"/>
        <end position="216"/>
    </location>
</feature>
<proteinExistence type="predicted"/>
<feature type="transmembrane region" description="Helical" evidence="1">
    <location>
        <begin position="140"/>
        <end position="169"/>
    </location>
</feature>
<feature type="transmembrane region" description="Helical" evidence="1">
    <location>
        <begin position="72"/>
        <end position="90"/>
    </location>
</feature>
<dbReference type="EMBL" id="MIKB01000015">
    <property type="protein sequence ID" value="OEG15548.1"/>
    <property type="molecule type" value="Genomic_DNA"/>
</dbReference>
<dbReference type="OrthoDB" id="9815466at2"/>
<dbReference type="InterPro" id="IPR018580">
    <property type="entry name" value="Uncharacterised_YfhO"/>
</dbReference>
<organism evidence="2 3">
    <name type="scientific">Enterococcus quebecensis</name>
    <dbReference type="NCBI Taxonomy" id="903983"/>
    <lineage>
        <taxon>Bacteria</taxon>
        <taxon>Bacillati</taxon>
        <taxon>Bacillota</taxon>
        <taxon>Bacilli</taxon>
        <taxon>Lactobacillales</taxon>
        <taxon>Enterococcaceae</taxon>
        <taxon>Enterococcus</taxon>
    </lineage>
</organism>
<feature type="transmembrane region" description="Helical" evidence="1">
    <location>
        <begin position="352"/>
        <end position="370"/>
    </location>
</feature>
<dbReference type="STRING" id="903983.BCR23_08770"/>
<feature type="transmembrane region" description="Helical" evidence="1">
    <location>
        <begin position="110"/>
        <end position="128"/>
    </location>
</feature>
<evidence type="ECO:0000256" key="1">
    <source>
        <dbReference type="SAM" id="Phobius"/>
    </source>
</evidence>
<dbReference type="RefSeq" id="WP_069635432.1">
    <property type="nucleotide sequence ID" value="NZ_JXKZ01000006.1"/>
</dbReference>
<dbReference type="PANTHER" id="PTHR38454:SF1">
    <property type="entry name" value="INTEGRAL MEMBRANE PROTEIN"/>
    <property type="match status" value="1"/>
</dbReference>
<dbReference type="Proteomes" id="UP000094764">
    <property type="component" value="Unassembled WGS sequence"/>
</dbReference>
<keyword evidence="1" id="KW-1133">Transmembrane helix</keyword>
<feature type="transmembrane region" description="Helical" evidence="1">
    <location>
        <begin position="323"/>
        <end position="346"/>
    </location>
</feature>
<name>A0A1E5GS63_9ENTE</name>
<feature type="transmembrane region" description="Helical" evidence="1">
    <location>
        <begin position="382"/>
        <end position="401"/>
    </location>
</feature>
<feature type="transmembrane region" description="Helical" evidence="1">
    <location>
        <begin position="837"/>
        <end position="857"/>
    </location>
</feature>
<feature type="transmembrane region" description="Helical" evidence="1">
    <location>
        <begin position="294"/>
        <end position="311"/>
    </location>
</feature>
<keyword evidence="3" id="KW-1185">Reference proteome</keyword>
<sequence>MNKKISLFFKENSLSMVACFFIPIVILAVVYAEKGIYPGSSISIMASDSFSQFSAFHASFNNMLHGKQNILYTWNASLGLNYCSFISYYLGGFLTPLVFFFDNQNIPDALYFLTLLKIGLAGLSFWFYGKHTFRLSKGQYVILSLCYGLMGFSIALSEMIMWLDAMYYLPLIILGINRLMDKGRPLLLFLSYFFLFITNFYMAFMIGLFSFFYFIVRWFSMNGKVKEIVHYLITSLLAGGASMVVVLPTLIDLRNNGESFSSITGFTTDNMGIIDLVAKNMVGVYDTTRNEGTPFIYVGLIPLILCLFFFFSKKINKRSKLSLGALFLLLIASFYIEPLNLFWMGMHTPNNLPFRYSFLFSFLVLITAGYGWEKLKIEDSKLLSNIMIGLIFVFSVVKIVMSRIDGAQYLKMSSFIITVLMLCVYFVIHIAFQKKQGKKWLFLLLLLSVTVELGLNTRGLIEGIKQDWTYPERNLYSGPYPEIKKLVDQTKHENDDFYRMENLNPVSKNDVFTYGYSGVTMFSSIRNRNSAAYLDSLGFRSWGTNLQIQYPNNTLMLDALVGIKYNLSLENPMKFGYKKVGESEHYSLYENDYALPLGVMTDRTIYNEGVAENQTNLFEQLSGRVSEYYDIDDLTSVEEENIVSVEEGPFVTYSKSTDEPSTGAMKLTWKAKIPAHKQAYLSLKPAEYRPENLNARALFTVDKVTRGTQISRTNQYYNIGNYEEETEVTFSIRFYNGNHLKFLKPDLVFLDTKEFAETIQIAQKNGVEFKNNGNALTAEVNVEQNNVLWTTIPYDKGWSAYVDGEKVKLKPFKDAFISLIVPQGKHKVKLVFIPEGLIIGAVLSVVCFIIFFCYLQINKKLKAKHQIEM</sequence>
<protein>
    <submittedName>
        <fullName evidence="2">Copper ABC transporter permease</fullName>
    </submittedName>
</protein>
<dbReference type="AlphaFoldDB" id="A0A1E5GS63"/>
<reference evidence="3" key="1">
    <citation type="submission" date="2016-09" db="EMBL/GenBank/DDBJ databases">
        <authorList>
            <person name="Gulvik C.A."/>
        </authorList>
    </citation>
    <scope>NUCLEOTIDE SEQUENCE [LARGE SCALE GENOMIC DNA]</scope>
    <source>
        <strain evidence="3">LMG 26306</strain>
    </source>
</reference>
<evidence type="ECO:0000313" key="2">
    <source>
        <dbReference type="EMBL" id="OEG15548.1"/>
    </source>
</evidence>
<feature type="transmembrane region" description="Helical" evidence="1">
    <location>
        <begin position="407"/>
        <end position="428"/>
    </location>
</feature>